<proteinExistence type="predicted"/>
<dbReference type="GO" id="GO:0016052">
    <property type="term" value="P:carbohydrate catabolic process"/>
    <property type="evidence" value="ECO:0007669"/>
    <property type="project" value="InterPro"/>
</dbReference>
<evidence type="ECO:0000313" key="3">
    <source>
        <dbReference type="EMBL" id="MUH71753.1"/>
    </source>
</evidence>
<protein>
    <submittedName>
        <fullName evidence="3">Hydrolase</fullName>
    </submittedName>
</protein>
<feature type="domain" description="Carbohydrate-binding" evidence="1">
    <location>
        <begin position="39"/>
        <end position="195"/>
    </location>
</feature>
<dbReference type="Pfam" id="PF06452">
    <property type="entry name" value="CBM9_1"/>
    <property type="match status" value="1"/>
</dbReference>
<dbReference type="GO" id="GO:0004553">
    <property type="term" value="F:hydrolase activity, hydrolyzing O-glycosyl compounds"/>
    <property type="evidence" value="ECO:0007669"/>
    <property type="project" value="InterPro"/>
</dbReference>
<dbReference type="SUPFAM" id="SSF49344">
    <property type="entry name" value="CBD9-like"/>
    <property type="match status" value="1"/>
</dbReference>
<dbReference type="EMBL" id="WOCD01000002">
    <property type="protein sequence ID" value="MUH71753.1"/>
    <property type="molecule type" value="Genomic_DNA"/>
</dbReference>
<dbReference type="OrthoDB" id="9786766at2"/>
<dbReference type="Gene3D" id="2.60.40.1190">
    <property type="match status" value="1"/>
</dbReference>
<dbReference type="Proteomes" id="UP000439994">
    <property type="component" value="Unassembled WGS sequence"/>
</dbReference>
<gene>
    <name evidence="3" type="ORF">GNP35_04215</name>
</gene>
<dbReference type="Pfam" id="PF19313">
    <property type="entry name" value="DUF5916"/>
    <property type="match status" value="1"/>
</dbReference>
<keyword evidence="3" id="KW-0378">Hydrolase</keyword>
<accession>A0A6N8F602</accession>
<organism evidence="3 4">
    <name type="scientific">Psychrosphaera haliotis</name>
    <dbReference type="NCBI Taxonomy" id="555083"/>
    <lineage>
        <taxon>Bacteria</taxon>
        <taxon>Pseudomonadati</taxon>
        <taxon>Pseudomonadota</taxon>
        <taxon>Gammaproteobacteria</taxon>
        <taxon>Alteromonadales</taxon>
        <taxon>Pseudoalteromonadaceae</taxon>
        <taxon>Psychrosphaera</taxon>
    </lineage>
</organism>
<evidence type="ECO:0000313" key="4">
    <source>
        <dbReference type="Proteomes" id="UP000439994"/>
    </source>
</evidence>
<comment type="caution">
    <text evidence="3">The sequence shown here is derived from an EMBL/GenBank/DDBJ whole genome shotgun (WGS) entry which is preliminary data.</text>
</comment>
<evidence type="ECO:0000259" key="1">
    <source>
        <dbReference type="Pfam" id="PF06452"/>
    </source>
</evidence>
<keyword evidence="4" id="KW-1185">Reference proteome</keyword>
<dbReference type="CDD" id="cd09618">
    <property type="entry name" value="CBM9_like_2"/>
    <property type="match status" value="1"/>
</dbReference>
<dbReference type="AlphaFoldDB" id="A0A6N8F602"/>
<name>A0A6N8F602_9GAMM</name>
<dbReference type="InterPro" id="IPR010502">
    <property type="entry name" value="Carb-bd_dom_fam9"/>
</dbReference>
<feature type="domain" description="DUF5916" evidence="2">
    <location>
        <begin position="260"/>
        <end position="339"/>
    </location>
</feature>
<dbReference type="InterPro" id="IPR045670">
    <property type="entry name" value="DUF5916"/>
</dbReference>
<reference evidence="3 4" key="1">
    <citation type="submission" date="2019-11" db="EMBL/GenBank/DDBJ databases">
        <title>P. haliotis isolates from Z. marina roots.</title>
        <authorList>
            <person name="Cohen M."/>
            <person name="Jospin G."/>
            <person name="Eisen J.A."/>
            <person name="Coil D.A."/>
        </authorList>
    </citation>
    <scope>NUCLEOTIDE SEQUENCE [LARGE SCALE GENOMIC DNA]</scope>
    <source>
        <strain evidence="3 4">UCD-MCMsp1aY</strain>
    </source>
</reference>
<evidence type="ECO:0000259" key="2">
    <source>
        <dbReference type="Pfam" id="PF19313"/>
    </source>
</evidence>
<sequence length="544" mass="61947">MEFMKTIFKAIIGLIATMSFCSYGADLHGVKKITTKASIDGKLTEAHWQDATELTLPYNINPGINSPADVKTKVYLYENGKSLFIAFKADDPEPENIRAYFRDRDTIFQDDFVGIVIDTFNDNRRAYEFFVNPFGVQGDLVKDDTQGGNEDSNWDAIWHSAGEITETGYVVEMEIPFRALRFPAVEGKMDWGFQLLRIRPRDKRTVLSNSAMDRNLDCDICQYDKLTGLIATNSEQNIQITPTLTYLGNQFRDKQSNDWNSIENKTDAGLDLRWGINDNVFLNATINPDFSQVEADAAQLDINNTYSLFVNEKRPFFLDGRDYFTTQRMNLLHTRNIASPEYGLKLTGKNDKHTYGLLAANDESTTVLIPNRQGSDIAEWNEGSDILVGRYRMDIGKRSNIGAIVTNRESTGYKNTVTSLDGRTNFSKSDTISYQYAYSDTKNNLELQNQFDLDASQTDDAYSIRYNHNTQNYGYSANYMNYGDDFRADLGFESQTGVKKAVVGGYYDWLQGSNKKWSRLGYLVIGTKPMIFMEPCLKKSRRFM</sequence>
<dbReference type="GO" id="GO:0030246">
    <property type="term" value="F:carbohydrate binding"/>
    <property type="evidence" value="ECO:0007669"/>
    <property type="project" value="InterPro"/>
</dbReference>